<dbReference type="PANTHER" id="PTHR43003">
    <property type="entry name" value="DNA-3-METHYLADENINE GLYCOSYLASE"/>
    <property type="match status" value="1"/>
</dbReference>
<evidence type="ECO:0000256" key="3">
    <source>
        <dbReference type="ARBA" id="ARBA00022763"/>
    </source>
</evidence>
<reference evidence="7" key="1">
    <citation type="submission" date="2017-09" db="EMBL/GenBank/DDBJ databases">
        <authorList>
            <person name="Varghese N."/>
            <person name="Submissions S."/>
        </authorList>
    </citation>
    <scope>NUCLEOTIDE SEQUENCE [LARGE SCALE GENOMIC DNA]</scope>
    <source>
        <strain evidence="7">USBA 140</strain>
    </source>
</reference>
<organism evidence="6 7">
    <name type="scientific">Caenispirillum bisanense</name>
    <dbReference type="NCBI Taxonomy" id="414052"/>
    <lineage>
        <taxon>Bacteria</taxon>
        <taxon>Pseudomonadati</taxon>
        <taxon>Pseudomonadota</taxon>
        <taxon>Alphaproteobacteria</taxon>
        <taxon>Rhodospirillales</taxon>
        <taxon>Novispirillaceae</taxon>
        <taxon>Caenispirillum</taxon>
    </lineage>
</organism>
<evidence type="ECO:0000256" key="1">
    <source>
        <dbReference type="ARBA" id="ARBA00000086"/>
    </source>
</evidence>
<keyword evidence="4" id="KW-0234">DNA repair</keyword>
<dbReference type="GO" id="GO:0008725">
    <property type="term" value="F:DNA-3-methyladenine glycosylase activity"/>
    <property type="evidence" value="ECO:0007669"/>
    <property type="project" value="TreeGrafter"/>
</dbReference>
<dbReference type="EMBL" id="OCNJ01000004">
    <property type="protein sequence ID" value="SOD94514.1"/>
    <property type="molecule type" value="Genomic_DNA"/>
</dbReference>
<dbReference type="GO" id="GO:0043916">
    <property type="term" value="F:DNA-7-methylguanine glycosylase activity"/>
    <property type="evidence" value="ECO:0007669"/>
    <property type="project" value="TreeGrafter"/>
</dbReference>
<dbReference type="Proteomes" id="UP000219621">
    <property type="component" value="Unassembled WGS sequence"/>
</dbReference>
<dbReference type="Gene3D" id="1.10.1670.40">
    <property type="match status" value="1"/>
</dbReference>
<dbReference type="AlphaFoldDB" id="A0A286GHP8"/>
<sequence length="221" mass="23481">MRDADSLTDALALLAERDPRLARALRDVGPPEPRVREAGFGTLLRVIVDQQVSTAAGAAIWAKVTTAYGAAPDPAAIAAATDEALTACGLSKPKRRYAVALAREVAEGRLDVDGLAALPDDDVRRALLPLPGIGPWTVDIYLMFALGRPDVWPVGDLALQAACAGLFELPKRPDAATLEVLGEGWRPHRSAASLLLWRWYGGVLKNRTGAGIPMTESGKKT</sequence>
<name>A0A286GHP8_9PROT</name>
<accession>A0A286GHP8</accession>
<evidence type="ECO:0000313" key="6">
    <source>
        <dbReference type="EMBL" id="SOD94514.1"/>
    </source>
</evidence>
<dbReference type="PANTHER" id="PTHR43003:SF13">
    <property type="entry name" value="DNA-3-METHYLADENINE GLYCOSYLASE 2"/>
    <property type="match status" value="1"/>
</dbReference>
<evidence type="ECO:0000259" key="5">
    <source>
        <dbReference type="SMART" id="SM00478"/>
    </source>
</evidence>
<evidence type="ECO:0000256" key="2">
    <source>
        <dbReference type="ARBA" id="ARBA00012000"/>
    </source>
</evidence>
<dbReference type="Pfam" id="PF00730">
    <property type="entry name" value="HhH-GPD"/>
    <property type="match status" value="1"/>
</dbReference>
<keyword evidence="7" id="KW-1185">Reference proteome</keyword>
<dbReference type="SUPFAM" id="SSF48150">
    <property type="entry name" value="DNA-glycosylase"/>
    <property type="match status" value="1"/>
</dbReference>
<dbReference type="RefSeq" id="WP_097278985.1">
    <property type="nucleotide sequence ID" value="NZ_OCNJ01000004.1"/>
</dbReference>
<dbReference type="GO" id="GO:0032993">
    <property type="term" value="C:protein-DNA complex"/>
    <property type="evidence" value="ECO:0007669"/>
    <property type="project" value="TreeGrafter"/>
</dbReference>
<dbReference type="InterPro" id="IPR003265">
    <property type="entry name" value="HhH-GPD_domain"/>
</dbReference>
<dbReference type="GO" id="GO:0006307">
    <property type="term" value="P:DNA alkylation repair"/>
    <property type="evidence" value="ECO:0007669"/>
    <property type="project" value="TreeGrafter"/>
</dbReference>
<dbReference type="SMART" id="SM00478">
    <property type="entry name" value="ENDO3c"/>
    <property type="match status" value="1"/>
</dbReference>
<comment type="catalytic activity">
    <reaction evidence="1">
        <text>Hydrolysis of alkylated DNA, releasing 3-methyladenine, 3-methylguanine, 7-methylguanine and 7-methyladenine.</text>
        <dbReference type="EC" id="3.2.2.21"/>
    </reaction>
</comment>
<dbReference type="EC" id="3.2.2.21" evidence="2"/>
<gene>
    <name evidence="6" type="ORF">SAMN05421508_1046</name>
</gene>
<dbReference type="GO" id="GO:0005737">
    <property type="term" value="C:cytoplasm"/>
    <property type="evidence" value="ECO:0007669"/>
    <property type="project" value="TreeGrafter"/>
</dbReference>
<dbReference type="CDD" id="cd00056">
    <property type="entry name" value="ENDO3c"/>
    <property type="match status" value="1"/>
</dbReference>
<dbReference type="OrthoDB" id="9811249at2"/>
<evidence type="ECO:0000256" key="4">
    <source>
        <dbReference type="ARBA" id="ARBA00023204"/>
    </source>
</evidence>
<dbReference type="InterPro" id="IPR051912">
    <property type="entry name" value="Alkylbase_DNA_Glycosylase/TA"/>
</dbReference>
<dbReference type="GO" id="GO:0032131">
    <property type="term" value="F:alkylated DNA binding"/>
    <property type="evidence" value="ECO:0007669"/>
    <property type="project" value="TreeGrafter"/>
</dbReference>
<dbReference type="GO" id="GO:0006285">
    <property type="term" value="P:base-excision repair, AP site formation"/>
    <property type="evidence" value="ECO:0007669"/>
    <property type="project" value="TreeGrafter"/>
</dbReference>
<dbReference type="InterPro" id="IPR011257">
    <property type="entry name" value="DNA_glycosylase"/>
</dbReference>
<dbReference type="Gene3D" id="1.10.340.30">
    <property type="entry name" value="Hypothetical protein, domain 2"/>
    <property type="match status" value="1"/>
</dbReference>
<evidence type="ECO:0000313" key="7">
    <source>
        <dbReference type="Proteomes" id="UP000219621"/>
    </source>
</evidence>
<feature type="domain" description="HhH-GPD" evidence="5">
    <location>
        <begin position="50"/>
        <end position="203"/>
    </location>
</feature>
<proteinExistence type="predicted"/>
<protein>
    <recommendedName>
        <fullName evidence="2">DNA-3-methyladenine glycosylase II</fullName>
        <ecNumber evidence="2">3.2.2.21</ecNumber>
    </recommendedName>
</protein>
<keyword evidence="3" id="KW-0227">DNA damage</keyword>